<accession>A0A1H7Z1Y6</accession>
<dbReference type="NCBIfam" id="TIGR00254">
    <property type="entry name" value="GGDEF"/>
    <property type="match status" value="1"/>
</dbReference>
<dbReference type="PANTHER" id="PTHR44757">
    <property type="entry name" value="DIGUANYLATE CYCLASE DGCP"/>
    <property type="match status" value="1"/>
</dbReference>
<dbReference type="InterPro" id="IPR001610">
    <property type="entry name" value="PAC"/>
</dbReference>
<dbReference type="PROSITE" id="PS50112">
    <property type="entry name" value="PAS"/>
    <property type="match status" value="2"/>
</dbReference>
<dbReference type="Gene3D" id="3.20.20.450">
    <property type="entry name" value="EAL domain"/>
    <property type="match status" value="1"/>
</dbReference>
<dbReference type="Gene3D" id="3.30.70.270">
    <property type="match status" value="1"/>
</dbReference>
<dbReference type="CDD" id="cd01949">
    <property type="entry name" value="GGDEF"/>
    <property type="match status" value="1"/>
</dbReference>
<feature type="domain" description="PAC" evidence="2">
    <location>
        <begin position="107"/>
        <end position="157"/>
    </location>
</feature>
<dbReference type="InterPro" id="IPR035919">
    <property type="entry name" value="EAL_sf"/>
</dbReference>
<dbReference type="CDD" id="cd01948">
    <property type="entry name" value="EAL"/>
    <property type="match status" value="1"/>
</dbReference>
<dbReference type="RefSeq" id="WP_090742398.1">
    <property type="nucleotide sequence ID" value="NZ_FOBW01000003.1"/>
</dbReference>
<evidence type="ECO:0000259" key="1">
    <source>
        <dbReference type="PROSITE" id="PS50112"/>
    </source>
</evidence>
<dbReference type="InterPro" id="IPR013656">
    <property type="entry name" value="PAS_4"/>
</dbReference>
<dbReference type="NCBIfam" id="TIGR00229">
    <property type="entry name" value="sensory_box"/>
    <property type="match status" value="2"/>
</dbReference>
<protein>
    <submittedName>
        <fullName evidence="5">PAS domain S-box-containing protein/diguanylate cyclase (GGDEF) domain-containing protein</fullName>
    </submittedName>
</protein>
<gene>
    <name evidence="5" type="ORF">SAMN05192533_103233</name>
</gene>
<evidence type="ECO:0000313" key="6">
    <source>
        <dbReference type="Proteomes" id="UP000198553"/>
    </source>
</evidence>
<dbReference type="InterPro" id="IPR043128">
    <property type="entry name" value="Rev_trsase/Diguanyl_cyclase"/>
</dbReference>
<dbReference type="InterPro" id="IPR000014">
    <property type="entry name" value="PAS"/>
</dbReference>
<proteinExistence type="predicted"/>
<dbReference type="Pfam" id="PF08448">
    <property type="entry name" value="PAS_4"/>
    <property type="match status" value="1"/>
</dbReference>
<dbReference type="FunFam" id="3.20.20.450:FF:000001">
    <property type="entry name" value="Cyclic di-GMP phosphodiesterase yahA"/>
    <property type="match status" value="1"/>
</dbReference>
<dbReference type="InterPro" id="IPR013655">
    <property type="entry name" value="PAS_fold_3"/>
</dbReference>
<dbReference type="FunFam" id="3.30.70.270:FF:000001">
    <property type="entry name" value="Diguanylate cyclase domain protein"/>
    <property type="match status" value="1"/>
</dbReference>
<evidence type="ECO:0000259" key="4">
    <source>
        <dbReference type="PROSITE" id="PS50887"/>
    </source>
</evidence>
<sequence length="710" mass="81077">MTNRKEKETLLGKIDELFDQVNGDVQEQLIFYKEMFLTMIQNAPIGMFVREEGKFTYMNSLFSQYAGYEAEEINSGRVTLDQIIHPDDFLKYREKVSERLNPQEEKERYRLRVVKKDGSLLYTEIHQISFERNGKEVLVGSIIDVTEEVTTHQKLKENKERFESLFYHNPDAIFTIDLEGKFTDANPGCEVISGYSADEIQEMTFPSIIISEDLPLAIHNFERSIMGFTTTSDVTITKKDGSQRFLNVTSFPMKVDGEIVGAYGIAKDITDKVEYNKRMEELAFYDPLTNLPNRRLFSDRLQQVMEYSNHNQSQAAVLFLDLDRFKFINDSLGHQLGDEFLKSVSERLKDNLRNTDTISRFAGDEFAIVLPNIKKEETIKLAERLNQVLAEPFSIYGHSISTSASIGIAFSTGEEVNTDDLIKKADTAMYYSKRYGKNNYTIYSEELDHEANYKLTIEKGLKSAVTNNEFVLHYQPIIDLQTGEVIGMEALIRWNHPQFGLLSPDQFIPISEESGQIISIGKWVLSMACTQNKKWQEEGHPPFKIAVNISTIQLQQQNFVETVAKILEEVGLDSKWLELEVTESILMEDTEQLKENLAKLKKLGVSIAIDDFGTGYTSLSYLRQFSFDRVKIDRSFINDIVGDKNGKTITATIISLAQKLNMGVIAEGVEDDVQLSFLKKEKCDAGQGYYFSRPLPADLHRLPRSEITTV</sequence>
<evidence type="ECO:0000259" key="2">
    <source>
        <dbReference type="PROSITE" id="PS50113"/>
    </source>
</evidence>
<feature type="domain" description="EAL" evidence="3">
    <location>
        <begin position="454"/>
        <end position="708"/>
    </location>
</feature>
<dbReference type="SMART" id="SM00091">
    <property type="entry name" value="PAS"/>
    <property type="match status" value="2"/>
</dbReference>
<dbReference type="InterPro" id="IPR000700">
    <property type="entry name" value="PAS-assoc_C"/>
</dbReference>
<dbReference type="SUPFAM" id="SSF55785">
    <property type="entry name" value="PYP-like sensor domain (PAS domain)"/>
    <property type="match status" value="2"/>
</dbReference>
<keyword evidence="6" id="KW-1185">Reference proteome</keyword>
<name>A0A1H7Z1Y6_9BACI</name>
<dbReference type="SUPFAM" id="SSF141868">
    <property type="entry name" value="EAL domain-like"/>
    <property type="match status" value="1"/>
</dbReference>
<dbReference type="PROSITE" id="PS50883">
    <property type="entry name" value="EAL"/>
    <property type="match status" value="1"/>
</dbReference>
<dbReference type="Gene3D" id="3.30.450.20">
    <property type="entry name" value="PAS domain"/>
    <property type="match status" value="2"/>
</dbReference>
<evidence type="ECO:0000313" key="5">
    <source>
        <dbReference type="EMBL" id="SEM52253.1"/>
    </source>
</evidence>
<dbReference type="Pfam" id="PF08447">
    <property type="entry name" value="PAS_3"/>
    <property type="match status" value="1"/>
</dbReference>
<dbReference type="SMART" id="SM00267">
    <property type="entry name" value="GGDEF"/>
    <property type="match status" value="1"/>
</dbReference>
<dbReference type="PROSITE" id="PS50113">
    <property type="entry name" value="PAC"/>
    <property type="match status" value="2"/>
</dbReference>
<dbReference type="PROSITE" id="PS50887">
    <property type="entry name" value="GGDEF"/>
    <property type="match status" value="1"/>
</dbReference>
<dbReference type="EMBL" id="FOBW01000003">
    <property type="protein sequence ID" value="SEM52253.1"/>
    <property type="molecule type" value="Genomic_DNA"/>
</dbReference>
<feature type="domain" description="GGDEF" evidence="4">
    <location>
        <begin position="313"/>
        <end position="445"/>
    </location>
</feature>
<feature type="domain" description="PAC" evidence="2">
    <location>
        <begin position="230"/>
        <end position="281"/>
    </location>
</feature>
<feature type="domain" description="PAS" evidence="1">
    <location>
        <begin position="49"/>
        <end position="103"/>
    </location>
</feature>
<dbReference type="PANTHER" id="PTHR44757:SF2">
    <property type="entry name" value="BIOFILM ARCHITECTURE MAINTENANCE PROTEIN MBAA"/>
    <property type="match status" value="1"/>
</dbReference>
<dbReference type="InterPro" id="IPR001633">
    <property type="entry name" value="EAL_dom"/>
</dbReference>
<dbReference type="InterPro" id="IPR052155">
    <property type="entry name" value="Biofilm_reg_signaling"/>
</dbReference>
<dbReference type="STRING" id="930146.SAMN05192533_103233"/>
<dbReference type="InterPro" id="IPR029787">
    <property type="entry name" value="Nucleotide_cyclase"/>
</dbReference>
<dbReference type="Proteomes" id="UP000198553">
    <property type="component" value="Unassembled WGS sequence"/>
</dbReference>
<dbReference type="InterPro" id="IPR035965">
    <property type="entry name" value="PAS-like_dom_sf"/>
</dbReference>
<dbReference type="OrthoDB" id="9759607at2"/>
<dbReference type="Pfam" id="PF00563">
    <property type="entry name" value="EAL"/>
    <property type="match status" value="1"/>
</dbReference>
<feature type="domain" description="PAS" evidence="1">
    <location>
        <begin position="158"/>
        <end position="200"/>
    </location>
</feature>
<dbReference type="Pfam" id="PF00990">
    <property type="entry name" value="GGDEF"/>
    <property type="match status" value="1"/>
</dbReference>
<dbReference type="AlphaFoldDB" id="A0A1H7Z1Y6"/>
<organism evidence="5 6">
    <name type="scientific">Mesobacillus persicus</name>
    <dbReference type="NCBI Taxonomy" id="930146"/>
    <lineage>
        <taxon>Bacteria</taxon>
        <taxon>Bacillati</taxon>
        <taxon>Bacillota</taxon>
        <taxon>Bacilli</taxon>
        <taxon>Bacillales</taxon>
        <taxon>Bacillaceae</taxon>
        <taxon>Mesobacillus</taxon>
    </lineage>
</organism>
<evidence type="ECO:0000259" key="3">
    <source>
        <dbReference type="PROSITE" id="PS50883"/>
    </source>
</evidence>
<reference evidence="6" key="1">
    <citation type="submission" date="2016-10" db="EMBL/GenBank/DDBJ databases">
        <authorList>
            <person name="Varghese N."/>
            <person name="Submissions S."/>
        </authorList>
    </citation>
    <scope>NUCLEOTIDE SEQUENCE [LARGE SCALE GENOMIC DNA]</scope>
    <source>
        <strain evidence="6">B48,IBRC-M 10115,DSM 25386,CECT 8001</strain>
    </source>
</reference>
<dbReference type="CDD" id="cd00130">
    <property type="entry name" value="PAS"/>
    <property type="match status" value="2"/>
</dbReference>
<dbReference type="SMART" id="SM00086">
    <property type="entry name" value="PAC"/>
    <property type="match status" value="2"/>
</dbReference>
<dbReference type="SMART" id="SM00052">
    <property type="entry name" value="EAL"/>
    <property type="match status" value="1"/>
</dbReference>
<dbReference type="SUPFAM" id="SSF55073">
    <property type="entry name" value="Nucleotide cyclase"/>
    <property type="match status" value="1"/>
</dbReference>
<dbReference type="InterPro" id="IPR000160">
    <property type="entry name" value="GGDEF_dom"/>
</dbReference>